<dbReference type="SMART" id="SM00470">
    <property type="entry name" value="ParB"/>
    <property type="match status" value="1"/>
</dbReference>
<dbReference type="RefSeq" id="WP_106857995.1">
    <property type="nucleotide sequence ID" value="NZ_OGTP01000032.1"/>
</dbReference>
<evidence type="ECO:0000259" key="7">
    <source>
        <dbReference type="SMART" id="SM00470"/>
    </source>
</evidence>
<dbReference type="GO" id="GO:0008170">
    <property type="term" value="F:N-methyltransferase activity"/>
    <property type="evidence" value="ECO:0007669"/>
    <property type="project" value="InterPro"/>
</dbReference>
<dbReference type="Pfam" id="PF02195">
    <property type="entry name" value="ParB_N"/>
    <property type="match status" value="1"/>
</dbReference>
<dbReference type="CDD" id="cd16403">
    <property type="entry name" value="ParB_N_like_MT"/>
    <property type="match status" value="1"/>
</dbReference>
<evidence type="ECO:0000256" key="4">
    <source>
        <dbReference type="ARBA" id="ARBA00022679"/>
    </source>
</evidence>
<evidence type="ECO:0000256" key="1">
    <source>
        <dbReference type="ARBA" id="ARBA00006594"/>
    </source>
</evidence>
<dbReference type="InterPro" id="IPR036086">
    <property type="entry name" value="ParB/Sulfiredoxin_sf"/>
</dbReference>
<evidence type="ECO:0000256" key="6">
    <source>
        <dbReference type="ARBA" id="ARBA00047942"/>
    </source>
</evidence>
<dbReference type="GO" id="GO:0009007">
    <property type="term" value="F:site-specific DNA-methyltransferase (adenine-specific) activity"/>
    <property type="evidence" value="ECO:0007669"/>
    <property type="project" value="UniProtKB-EC"/>
</dbReference>
<keyword evidence="9" id="KW-1185">Reference proteome</keyword>
<evidence type="ECO:0000313" key="8">
    <source>
        <dbReference type="EMBL" id="SPB18547.1"/>
    </source>
</evidence>
<comment type="catalytic activity">
    <reaction evidence="6">
        <text>a 2'-deoxyadenosine in DNA + S-adenosyl-L-methionine = an N(6)-methyl-2'-deoxyadenosine in DNA + S-adenosyl-L-homocysteine + H(+)</text>
        <dbReference type="Rhea" id="RHEA:15197"/>
        <dbReference type="Rhea" id="RHEA-COMP:12418"/>
        <dbReference type="Rhea" id="RHEA-COMP:12419"/>
        <dbReference type="ChEBI" id="CHEBI:15378"/>
        <dbReference type="ChEBI" id="CHEBI:57856"/>
        <dbReference type="ChEBI" id="CHEBI:59789"/>
        <dbReference type="ChEBI" id="CHEBI:90615"/>
        <dbReference type="ChEBI" id="CHEBI:90616"/>
        <dbReference type="EC" id="2.1.1.72"/>
    </reaction>
</comment>
<dbReference type="OrthoDB" id="9816288at2"/>
<proteinExistence type="inferred from homology"/>
<dbReference type="EMBL" id="OGTP01000032">
    <property type="protein sequence ID" value="SPB18547.1"/>
    <property type="molecule type" value="Genomic_DNA"/>
</dbReference>
<dbReference type="InterPro" id="IPR003115">
    <property type="entry name" value="ParB_N"/>
</dbReference>
<dbReference type="AlphaFoldDB" id="A0A2U3IEA4"/>
<keyword evidence="3 8" id="KW-0489">Methyltransferase</keyword>
<accession>A0A2U3IEA4</accession>
<dbReference type="SUPFAM" id="SSF110849">
    <property type="entry name" value="ParB/Sulfiredoxin"/>
    <property type="match status" value="1"/>
</dbReference>
<keyword evidence="4" id="KW-0808">Transferase</keyword>
<dbReference type="Gene3D" id="3.40.50.150">
    <property type="entry name" value="Vaccinia Virus protein VP39"/>
    <property type="match status" value="1"/>
</dbReference>
<dbReference type="InterPro" id="IPR002295">
    <property type="entry name" value="N4/N6-MTase_EcoPI_Mod-like"/>
</dbReference>
<organism evidence="8 9">
    <name type="scientific">Caballeronia novacaledonica</name>
    <dbReference type="NCBI Taxonomy" id="1544861"/>
    <lineage>
        <taxon>Bacteria</taxon>
        <taxon>Pseudomonadati</taxon>
        <taxon>Pseudomonadota</taxon>
        <taxon>Betaproteobacteria</taxon>
        <taxon>Burkholderiales</taxon>
        <taxon>Burkholderiaceae</taxon>
        <taxon>Caballeronia</taxon>
    </lineage>
</organism>
<evidence type="ECO:0000256" key="5">
    <source>
        <dbReference type="ARBA" id="ARBA00022691"/>
    </source>
</evidence>
<dbReference type="GO" id="GO:0003677">
    <property type="term" value="F:DNA binding"/>
    <property type="evidence" value="ECO:0007669"/>
    <property type="project" value="InterPro"/>
</dbReference>
<protein>
    <recommendedName>
        <fullName evidence="2">site-specific DNA-methyltransferase (adenine-specific)</fullName>
        <ecNumber evidence="2">2.1.1.72</ecNumber>
    </recommendedName>
</protein>
<dbReference type="EC" id="2.1.1.72" evidence="2"/>
<name>A0A2U3IEA4_9BURK</name>
<comment type="similarity">
    <text evidence="1">Belongs to the N(4)/N(6)-methyltransferase family.</text>
</comment>
<dbReference type="Proteomes" id="UP000238169">
    <property type="component" value="Unassembled WGS sequence"/>
</dbReference>
<dbReference type="PIRSF" id="PIRSF036758">
    <property type="entry name" value="Aden_M_ParB"/>
    <property type="match status" value="1"/>
</dbReference>
<evidence type="ECO:0000313" key="9">
    <source>
        <dbReference type="Proteomes" id="UP000238169"/>
    </source>
</evidence>
<sequence>MELVQRSLADLVPYERNARAHSPAQIDLLVASLREFGFTNPVLIDDRNRVIAGHGRLLAAQAIGMAEVPCVVLSHLTEVQRRAYILADNQLAERAGWDRELLALELGALRDDGFDLALTGFESKDLERLIGPEGLPGLTGEDNAPPCPDAPVSERGDVWLCGPHRVMCGDALDAADMARLMGNSTAALVLTDPPYNVDYEGKGRQRLKIVNDAMAGAAFHEFLLSAFTAMLAHATPGAPAYVFHADTEGLNFRRAFADAGWRLAEVGVWVKPAFVLGHHDYHWRHEPIIYGWKPGAAHRWYGDRSQSTVWTFDRPTRSDDHPTMKPVALLAYLTMNSSEVGDIVLDPFGGSGSTMIACAQLGRVARLMEIDPRYCDVVVRRWQDFSGERASRESDGAWFEELVSSSALSEARVVDHAPTTR</sequence>
<feature type="domain" description="ParB-like N-terminal" evidence="7">
    <location>
        <begin position="4"/>
        <end position="90"/>
    </location>
</feature>
<dbReference type="InterPro" id="IPR002941">
    <property type="entry name" value="DNA_methylase_N4/N6"/>
</dbReference>
<dbReference type="Pfam" id="PF01555">
    <property type="entry name" value="N6_N4_Mtase"/>
    <property type="match status" value="1"/>
</dbReference>
<reference evidence="9" key="1">
    <citation type="submission" date="2018-01" db="EMBL/GenBank/DDBJ databases">
        <authorList>
            <person name="Peeters C."/>
        </authorList>
    </citation>
    <scope>NUCLEOTIDE SEQUENCE [LARGE SCALE GENOMIC DNA]</scope>
</reference>
<dbReference type="GO" id="GO:0032259">
    <property type="term" value="P:methylation"/>
    <property type="evidence" value="ECO:0007669"/>
    <property type="project" value="UniProtKB-KW"/>
</dbReference>
<dbReference type="SUPFAM" id="SSF53335">
    <property type="entry name" value="S-adenosyl-L-methionine-dependent methyltransferases"/>
    <property type="match status" value="1"/>
</dbReference>
<dbReference type="InterPro" id="IPR015840">
    <property type="entry name" value="DNA_MeTrfase_ParB"/>
</dbReference>
<gene>
    <name evidence="8" type="ORF">NOV72_05747</name>
</gene>
<dbReference type="InterPro" id="IPR029063">
    <property type="entry name" value="SAM-dependent_MTases_sf"/>
</dbReference>
<evidence type="ECO:0000256" key="2">
    <source>
        <dbReference type="ARBA" id="ARBA00011900"/>
    </source>
</evidence>
<keyword evidence="5" id="KW-0949">S-adenosyl-L-methionine</keyword>
<dbReference type="Gene3D" id="3.90.1530.10">
    <property type="entry name" value="Conserved hypothetical protein from pyrococcus furiosus pfu- 392566-001, ParB domain"/>
    <property type="match status" value="1"/>
</dbReference>
<evidence type="ECO:0000256" key="3">
    <source>
        <dbReference type="ARBA" id="ARBA00022603"/>
    </source>
</evidence>
<dbReference type="PRINTS" id="PR00506">
    <property type="entry name" value="D21N6MTFRASE"/>
</dbReference>